<evidence type="ECO:0000313" key="2">
    <source>
        <dbReference type="Proteomes" id="UP000237344"/>
    </source>
</evidence>
<reference evidence="1 2" key="1">
    <citation type="submission" date="2018-01" db="EMBL/GenBank/DDBJ databases">
        <title>Draft Genome Sequence of Komagataeibacter maltaceti LMG 1529, a Vinegar Producing Acetic Acid Bacterium Isolated from Malt Vinegar Brewery Acetifiers.</title>
        <authorList>
            <person name="Zhang Q."/>
            <person name="Hollensteiner J."/>
            <person name="Poehlein A."/>
            <person name="Daniel R."/>
        </authorList>
    </citation>
    <scope>NUCLEOTIDE SEQUENCE [LARGE SCALE GENOMIC DNA]</scope>
    <source>
        <strain evidence="1 2">LMG 1529</strain>
    </source>
</reference>
<dbReference type="EMBL" id="POTC01000120">
    <property type="protein sequence ID" value="POF61151.1"/>
    <property type="molecule type" value="Genomic_DNA"/>
</dbReference>
<organism evidence="1 2">
    <name type="scientific">Novacetimonas maltaceti</name>
    <dbReference type="NCBI Taxonomy" id="1203393"/>
    <lineage>
        <taxon>Bacteria</taxon>
        <taxon>Pseudomonadati</taxon>
        <taxon>Pseudomonadota</taxon>
        <taxon>Alphaproteobacteria</taxon>
        <taxon>Acetobacterales</taxon>
        <taxon>Acetobacteraceae</taxon>
        <taxon>Novacetimonas</taxon>
    </lineage>
</organism>
<dbReference type="Proteomes" id="UP000237344">
    <property type="component" value="Unassembled WGS sequence"/>
</dbReference>
<name>A0A2S3VX15_9PROT</name>
<accession>A0A2S3VX15</accession>
<protein>
    <submittedName>
        <fullName evidence="1">Uncharacterized protein</fullName>
    </submittedName>
</protein>
<gene>
    <name evidence="1" type="ORF">KMAL_32370</name>
</gene>
<dbReference type="AlphaFoldDB" id="A0A2S3VX15"/>
<keyword evidence="2" id="KW-1185">Reference proteome</keyword>
<sequence>MTLRLSTETHTALNVLAAQHGIPAKKIILDGIADQFARYGVTTEVK</sequence>
<comment type="caution">
    <text evidence="1">The sequence shown here is derived from an EMBL/GenBank/DDBJ whole genome shotgun (WGS) entry which is preliminary data.</text>
</comment>
<proteinExistence type="predicted"/>
<evidence type="ECO:0000313" key="1">
    <source>
        <dbReference type="EMBL" id="POF61151.1"/>
    </source>
</evidence>